<dbReference type="InterPro" id="IPR021145">
    <property type="entry name" value="Portal_protein_SPP1_Gp6-like"/>
</dbReference>
<dbReference type="AlphaFoldDB" id="A0A1P8Q2H5"/>
<dbReference type="OrthoDB" id="3189403at2"/>
<reference evidence="3" key="1">
    <citation type="submission" date="2016-12" db="EMBL/GenBank/DDBJ databases">
        <authorList>
            <person name="Jung M.Y."/>
            <person name="Lee S.H."/>
        </authorList>
    </citation>
    <scope>NUCLEOTIDE SEQUENCE [LARGE SCALE GENOMIC DNA]</scope>
    <source>
        <strain evidence="3">WiKim39</strain>
    </source>
</reference>
<protein>
    <submittedName>
        <fullName evidence="2">Phage portal protein</fullName>
    </submittedName>
</protein>
<evidence type="ECO:0000313" key="2">
    <source>
        <dbReference type="EMBL" id="APX72073.1"/>
    </source>
</evidence>
<accession>A0A1P8Q2H5</accession>
<keyword evidence="3" id="KW-1185">Reference proteome</keyword>
<proteinExistence type="predicted"/>
<evidence type="ECO:0000313" key="3">
    <source>
        <dbReference type="Proteomes" id="UP000187499"/>
    </source>
</evidence>
<feature type="region of interest" description="Disordered" evidence="1">
    <location>
        <begin position="488"/>
        <end position="536"/>
    </location>
</feature>
<dbReference type="Pfam" id="PF05133">
    <property type="entry name" value="SPP1_portal"/>
    <property type="match status" value="1"/>
</dbReference>
<organism evidence="2 3">
    <name type="scientific">Companilactobacillus allii</name>
    <dbReference type="NCBI Taxonomy" id="1847728"/>
    <lineage>
        <taxon>Bacteria</taxon>
        <taxon>Bacillati</taxon>
        <taxon>Bacillota</taxon>
        <taxon>Bacilli</taxon>
        <taxon>Lactobacillales</taxon>
        <taxon>Lactobacillaceae</taxon>
        <taxon>Companilactobacillus</taxon>
    </lineage>
</organism>
<name>A0A1P8Q2H5_9LACO</name>
<sequence length="536" mass="61449">MATDIDKGAVDRSINMLNGKRWGQYGFEEVNKIYMMPEDDWIKIKNDPLQIIKVLKYFLRHHYDKQLPRILGLERYYKGDNNIHYANFNKSSTRADNRVTSGFPKFITNIDVGYQVGNPIKFQYNDDKDSDNEDTDLEDAVTDFNSRNDEAYHEKVMKKNLSVTGRAYELEYVRSGTNEVAIKPIDPANAFVVYDTTVEQHSLFAVRYYLVNYMNKPKYYVEVYTDDTVYYFTDGQNPATDLKFDHKEEHYFFDVPLTEYLNNDERIGKWELEIDKIDAIDKSLSEMANSQEDYSNAIMWINGDFDITGEDGKQNEHPAIDRKAGVIWMKPSVINNLSGTGSTVIPASIGYVTKDVNVGDWKIYVDLLSAQIHKDTNTLDTTDSNFAGQQTGEAMSFKLLGSDQERSIQESLYTRGVMRRLRLLSNYLEVTGVISHADNVENFHIIYTPNLPKNDEKIVANSVSLVNTGKISNETFWDSIEPITGVNAETEKNRVDDEQNDELEKDPLQKVFTPKENETGQSIDSKEVANDDSKVK</sequence>
<gene>
    <name evidence="2" type="ORF">BTM29_05625</name>
</gene>
<dbReference type="InterPro" id="IPR006428">
    <property type="entry name" value="Portal_SPP1-type"/>
</dbReference>
<dbReference type="STRING" id="1847728.BTM29_05625"/>
<dbReference type="EMBL" id="CP019323">
    <property type="protein sequence ID" value="APX72073.1"/>
    <property type="molecule type" value="Genomic_DNA"/>
</dbReference>
<dbReference type="RefSeq" id="WP_076614576.1">
    <property type="nucleotide sequence ID" value="NZ_CP019323.1"/>
</dbReference>
<dbReference type="KEGG" id="lalw:BTM29_05625"/>
<dbReference type="Proteomes" id="UP000187499">
    <property type="component" value="Chromosome"/>
</dbReference>
<evidence type="ECO:0000256" key="1">
    <source>
        <dbReference type="SAM" id="MobiDB-lite"/>
    </source>
</evidence>
<feature type="compositionally biased region" description="Basic and acidic residues" evidence="1">
    <location>
        <begin position="505"/>
        <end position="536"/>
    </location>
</feature>
<dbReference type="NCBIfam" id="TIGR01538">
    <property type="entry name" value="portal_SPP1"/>
    <property type="match status" value="1"/>
</dbReference>